<feature type="region of interest" description="Disordered" evidence="1">
    <location>
        <begin position="32"/>
        <end position="92"/>
    </location>
</feature>
<dbReference type="OrthoDB" id="2967741at2"/>
<feature type="compositionally biased region" description="Basic and acidic residues" evidence="1">
    <location>
        <begin position="49"/>
        <end position="67"/>
    </location>
</feature>
<organism evidence="3 4">
    <name type="scientific">Anaerobacillus arseniciselenatis</name>
    <dbReference type="NCBI Taxonomy" id="85682"/>
    <lineage>
        <taxon>Bacteria</taxon>
        <taxon>Bacillati</taxon>
        <taxon>Bacillota</taxon>
        <taxon>Bacilli</taxon>
        <taxon>Bacillales</taxon>
        <taxon>Bacillaceae</taxon>
        <taxon>Anaerobacillus</taxon>
    </lineage>
</organism>
<gene>
    <name evidence="3" type="ORF">BKP35_04005</name>
</gene>
<keyword evidence="2" id="KW-0812">Transmembrane</keyword>
<keyword evidence="4" id="KW-1185">Reference proteome</keyword>
<sequence length="176" mass="19888">MEDLLRAITSNPILLFLIIGAILSFLQKGKEEQAKRETQNRGGSTGEGKQVEIDWQEIFRQEEKTEPKPSSQTDTTYTYTEERATASMDGINRSNELLEKYEKAKQNKKAAKNIGANLKDSPIYKDDLTASQEVKLDFSNISKEEAIKGVVWSEILGKPRAKGSYRPSMSTRRRQG</sequence>
<dbReference type="RefSeq" id="WP_071312074.1">
    <property type="nucleotide sequence ID" value="NZ_MLQQ01000001.1"/>
</dbReference>
<accession>A0A1S2LUG1</accession>
<evidence type="ECO:0000313" key="3">
    <source>
        <dbReference type="EMBL" id="OIJ16149.1"/>
    </source>
</evidence>
<keyword evidence="2" id="KW-1133">Transmembrane helix</keyword>
<proteinExistence type="predicted"/>
<name>A0A1S2LUG1_9BACI</name>
<evidence type="ECO:0000256" key="1">
    <source>
        <dbReference type="SAM" id="MobiDB-lite"/>
    </source>
</evidence>
<protein>
    <submittedName>
        <fullName evidence="3">Uncharacterized protein</fullName>
    </submittedName>
</protein>
<reference evidence="3 4" key="1">
    <citation type="submission" date="2016-10" db="EMBL/GenBank/DDBJ databases">
        <title>Draft genome sequences of four alkaliphilic bacteria belonging to the Anaerobacillus genus.</title>
        <authorList>
            <person name="Bassil N.M."/>
            <person name="Lloyd J.R."/>
        </authorList>
    </citation>
    <scope>NUCLEOTIDE SEQUENCE [LARGE SCALE GENOMIC DNA]</scope>
    <source>
        <strain evidence="3 4">DSM 15340</strain>
    </source>
</reference>
<dbReference type="AlphaFoldDB" id="A0A1S2LUG1"/>
<evidence type="ECO:0000256" key="2">
    <source>
        <dbReference type="SAM" id="Phobius"/>
    </source>
</evidence>
<dbReference type="EMBL" id="MLQQ01000001">
    <property type="protein sequence ID" value="OIJ16149.1"/>
    <property type="molecule type" value="Genomic_DNA"/>
</dbReference>
<feature type="transmembrane region" description="Helical" evidence="2">
    <location>
        <begin position="6"/>
        <end position="26"/>
    </location>
</feature>
<dbReference type="Proteomes" id="UP000180098">
    <property type="component" value="Unassembled WGS sequence"/>
</dbReference>
<keyword evidence="2" id="KW-0472">Membrane</keyword>
<evidence type="ECO:0000313" key="4">
    <source>
        <dbReference type="Proteomes" id="UP000180098"/>
    </source>
</evidence>
<comment type="caution">
    <text evidence="3">The sequence shown here is derived from an EMBL/GenBank/DDBJ whole genome shotgun (WGS) entry which is preliminary data.</text>
</comment>